<dbReference type="PANTHER" id="PTHR43639:SF1">
    <property type="entry name" value="SHORT-CHAIN DEHYDROGENASE_REDUCTASE FAMILY PROTEIN"/>
    <property type="match status" value="1"/>
</dbReference>
<name>A0A369UUM9_9GAMM</name>
<dbReference type="GO" id="GO:0016491">
    <property type="term" value="F:oxidoreductase activity"/>
    <property type="evidence" value="ECO:0007669"/>
    <property type="project" value="UniProtKB-KW"/>
</dbReference>
<evidence type="ECO:0000313" key="5">
    <source>
        <dbReference type="Proteomes" id="UP000253782"/>
    </source>
</evidence>
<accession>A0A369UUM9</accession>
<evidence type="ECO:0000256" key="2">
    <source>
        <dbReference type="ARBA" id="ARBA00023002"/>
    </source>
</evidence>
<sequence>MNTTLKDKVALITGASTGIGLATAQEFAARGAKVYVTGRRQAELDTAVAVIGSAATGIRADAASLDDLDRVMAQIGRETGHLDIVFANAGGGDMLPLGAITEQHYDRIFASNVKGVLFTVQKALPLLVDGGAVILTGSTTTLQGTENFSVYSASKAAVRNFARSWLLDLKARRIRVNVISPGPVRTPGLAGLVPPEHKEGLFAQLAGVVPMGRLGEPDEIGKAVAFLASDDASFINGIELFVDGGTAQI</sequence>
<dbReference type="SMART" id="SM00822">
    <property type="entry name" value="PKS_KR"/>
    <property type="match status" value="1"/>
</dbReference>
<dbReference type="Pfam" id="PF13561">
    <property type="entry name" value="adh_short_C2"/>
    <property type="match status" value="1"/>
</dbReference>
<dbReference type="OrthoDB" id="9803333at2"/>
<evidence type="ECO:0000256" key="1">
    <source>
        <dbReference type="ARBA" id="ARBA00006484"/>
    </source>
</evidence>
<dbReference type="EMBL" id="QQAH01000008">
    <property type="protein sequence ID" value="RDD82049.1"/>
    <property type="molecule type" value="Genomic_DNA"/>
</dbReference>
<keyword evidence="2" id="KW-0560">Oxidoreductase</keyword>
<dbReference type="FunFam" id="3.40.50.720:FF:000084">
    <property type="entry name" value="Short-chain dehydrogenase reductase"/>
    <property type="match status" value="1"/>
</dbReference>
<proteinExistence type="inferred from homology"/>
<dbReference type="Gene3D" id="3.40.50.720">
    <property type="entry name" value="NAD(P)-binding Rossmann-like Domain"/>
    <property type="match status" value="1"/>
</dbReference>
<dbReference type="InterPro" id="IPR057326">
    <property type="entry name" value="KR_dom"/>
</dbReference>
<protein>
    <submittedName>
        <fullName evidence="4">SDR family NAD(P)-dependent oxidoreductase</fullName>
    </submittedName>
</protein>
<dbReference type="PANTHER" id="PTHR43639">
    <property type="entry name" value="OXIDOREDUCTASE, SHORT-CHAIN DEHYDROGENASE/REDUCTASE FAMILY (AFU_ORTHOLOGUE AFUA_5G02870)"/>
    <property type="match status" value="1"/>
</dbReference>
<feature type="domain" description="Ketoreductase" evidence="3">
    <location>
        <begin position="8"/>
        <end position="187"/>
    </location>
</feature>
<dbReference type="SUPFAM" id="SSF51735">
    <property type="entry name" value="NAD(P)-binding Rossmann-fold domains"/>
    <property type="match status" value="1"/>
</dbReference>
<evidence type="ECO:0000259" key="3">
    <source>
        <dbReference type="SMART" id="SM00822"/>
    </source>
</evidence>
<comment type="similarity">
    <text evidence="1">Belongs to the short-chain dehydrogenases/reductases (SDR) family.</text>
</comment>
<reference evidence="4 5" key="1">
    <citation type="submission" date="2018-07" db="EMBL/GenBank/DDBJ databases">
        <title>Dyella tabacisoli L4-6T, whole genome shotgun sequence.</title>
        <authorList>
            <person name="Zhou X.-K."/>
            <person name="Li W.-J."/>
            <person name="Duan Y.-Q."/>
        </authorList>
    </citation>
    <scope>NUCLEOTIDE SEQUENCE [LARGE SCALE GENOMIC DNA]</scope>
    <source>
        <strain evidence="4 5">L4-6</strain>
    </source>
</reference>
<dbReference type="CDD" id="cd05233">
    <property type="entry name" value="SDR_c"/>
    <property type="match status" value="1"/>
</dbReference>
<comment type="caution">
    <text evidence="4">The sequence shown here is derived from an EMBL/GenBank/DDBJ whole genome shotgun (WGS) entry which is preliminary data.</text>
</comment>
<dbReference type="PRINTS" id="PR00081">
    <property type="entry name" value="GDHRDH"/>
</dbReference>
<gene>
    <name evidence="4" type="ORF">DVJ77_09720</name>
</gene>
<dbReference type="Proteomes" id="UP000253782">
    <property type="component" value="Unassembled WGS sequence"/>
</dbReference>
<evidence type="ECO:0000313" key="4">
    <source>
        <dbReference type="EMBL" id="RDD82049.1"/>
    </source>
</evidence>
<keyword evidence="5" id="KW-1185">Reference proteome</keyword>
<organism evidence="4 5">
    <name type="scientific">Dyella tabacisoli</name>
    <dbReference type="NCBI Taxonomy" id="2282381"/>
    <lineage>
        <taxon>Bacteria</taxon>
        <taxon>Pseudomonadati</taxon>
        <taxon>Pseudomonadota</taxon>
        <taxon>Gammaproteobacteria</taxon>
        <taxon>Lysobacterales</taxon>
        <taxon>Rhodanobacteraceae</taxon>
        <taxon>Dyella</taxon>
    </lineage>
</organism>
<dbReference type="InterPro" id="IPR036291">
    <property type="entry name" value="NAD(P)-bd_dom_sf"/>
</dbReference>
<dbReference type="InterPro" id="IPR002347">
    <property type="entry name" value="SDR_fam"/>
</dbReference>
<dbReference type="RefSeq" id="WP_114845267.1">
    <property type="nucleotide sequence ID" value="NZ_JBHSPE010000008.1"/>
</dbReference>
<dbReference type="AlphaFoldDB" id="A0A369UUM9"/>